<evidence type="ECO:0000256" key="1">
    <source>
        <dbReference type="SAM" id="Phobius"/>
    </source>
</evidence>
<organism evidence="2 3">
    <name type="scientific">candidate division WWE3 bacterium</name>
    <dbReference type="NCBI Taxonomy" id="2053526"/>
    <lineage>
        <taxon>Bacteria</taxon>
        <taxon>Katanobacteria</taxon>
    </lineage>
</organism>
<feature type="transmembrane region" description="Helical" evidence="1">
    <location>
        <begin position="12"/>
        <end position="33"/>
    </location>
</feature>
<dbReference type="PROSITE" id="PS00409">
    <property type="entry name" value="PROKAR_NTER_METHYL"/>
    <property type="match status" value="1"/>
</dbReference>
<comment type="caution">
    <text evidence="2">The sequence shown here is derived from an EMBL/GenBank/DDBJ whole genome shotgun (WGS) entry which is preliminary data.</text>
</comment>
<keyword evidence="1" id="KW-0472">Membrane</keyword>
<gene>
    <name evidence="2" type="ORF">KC573_03895</name>
</gene>
<dbReference type="AlphaFoldDB" id="A0A955RXD6"/>
<dbReference type="InterPro" id="IPR012902">
    <property type="entry name" value="N_methyl_site"/>
</dbReference>
<accession>A0A955RXD6</accession>
<proteinExistence type="predicted"/>
<dbReference type="EMBL" id="JAGQKY010000207">
    <property type="protein sequence ID" value="MCA9397948.1"/>
    <property type="molecule type" value="Genomic_DNA"/>
</dbReference>
<keyword evidence="1" id="KW-0812">Transmembrane</keyword>
<name>A0A955RXD6_UNCKA</name>
<evidence type="ECO:0000313" key="3">
    <source>
        <dbReference type="Proteomes" id="UP000699691"/>
    </source>
</evidence>
<evidence type="ECO:0000313" key="2">
    <source>
        <dbReference type="EMBL" id="MCA9397948.1"/>
    </source>
</evidence>
<keyword evidence="1" id="KW-1133">Transmembrane helix</keyword>
<protein>
    <submittedName>
        <fullName evidence="2">Uncharacterized protein</fullName>
    </submittedName>
</protein>
<sequence>MRLPKIQQKGFSLIEVVVGGIVVAIISIVAIVLSTDNPSVQTFVGSLPTVSNLSVDNVLARNWSQGKCEGEGTVMFGTSPMAESDFSEYIPYGVMVGAHVTPIDHAYFEPTDRNLGRDVYDVVAIADGYIVDISERTQTVEGMGQQPEYRIVFEHTCSFYSYFDLVTSLSGDIKNEFETKSKNGHLSTRIPVTEGQLIGRIGAQTLDFGVYNADVTLDFISPELYEYEFWKIHTDDPFLYFKEPVRSMILSKNNREVEPRAGKIDYDQPGKLIGNWFREGSNGYGGSDPYDYWDGHFAIVPHTIDPSVIVVSLGHYKDTEEQLGVIDSNFDPSDIDISSGIIKLELSSLRFKDIFIDGDVIPGNTLEVGDTVVATLMLQVLEGEQLRYELFIDKRADELPDTFSENAEIYIR</sequence>
<reference evidence="2" key="2">
    <citation type="journal article" date="2021" name="Microbiome">
        <title>Successional dynamics and alternative stable states in a saline activated sludge microbial community over 9 years.</title>
        <authorList>
            <person name="Wang Y."/>
            <person name="Ye J."/>
            <person name="Ju F."/>
            <person name="Liu L."/>
            <person name="Boyd J.A."/>
            <person name="Deng Y."/>
            <person name="Parks D.H."/>
            <person name="Jiang X."/>
            <person name="Yin X."/>
            <person name="Woodcroft B.J."/>
            <person name="Tyson G.W."/>
            <person name="Hugenholtz P."/>
            <person name="Polz M.F."/>
            <person name="Zhang T."/>
        </authorList>
    </citation>
    <scope>NUCLEOTIDE SEQUENCE</scope>
    <source>
        <strain evidence="2">HKST-UBA02</strain>
    </source>
</reference>
<dbReference type="Proteomes" id="UP000699691">
    <property type="component" value="Unassembled WGS sequence"/>
</dbReference>
<reference evidence="2" key="1">
    <citation type="submission" date="2020-04" db="EMBL/GenBank/DDBJ databases">
        <authorList>
            <person name="Zhang T."/>
        </authorList>
    </citation>
    <scope>NUCLEOTIDE SEQUENCE</scope>
    <source>
        <strain evidence="2">HKST-UBA02</strain>
    </source>
</reference>